<feature type="domain" description="Activator of Hsp90 ATPase homologue 1/2-like C-terminal" evidence="2">
    <location>
        <begin position="13"/>
        <end position="139"/>
    </location>
</feature>
<evidence type="ECO:0000313" key="3">
    <source>
        <dbReference type="EMBL" id="QGZ40354.1"/>
    </source>
</evidence>
<reference evidence="3 6" key="3">
    <citation type="submission" date="2019-12" db="EMBL/GenBank/DDBJ databases">
        <title>Draft Genome Sequences of Six Type Strains of the Genus Massilia.</title>
        <authorList>
            <person name="Miess H."/>
            <person name="Frediansyah A."/>
            <person name="Goeker M."/>
            <person name="Gross H."/>
        </authorList>
    </citation>
    <scope>NUCLEOTIDE SEQUENCE [LARGE SCALE GENOMIC DNA]</scope>
    <source>
        <strain evidence="3 6">DSM 26639</strain>
    </source>
</reference>
<dbReference type="AlphaFoldDB" id="A0A562PGG8"/>
<dbReference type="InterPro" id="IPR023393">
    <property type="entry name" value="START-like_dom_sf"/>
</dbReference>
<evidence type="ECO:0000313" key="6">
    <source>
        <dbReference type="Proteomes" id="UP000437862"/>
    </source>
</evidence>
<evidence type="ECO:0000256" key="1">
    <source>
        <dbReference type="ARBA" id="ARBA00006817"/>
    </source>
</evidence>
<accession>A0A562PGG8</accession>
<dbReference type="Proteomes" id="UP000437862">
    <property type="component" value="Chromosome"/>
</dbReference>
<dbReference type="Proteomes" id="UP000315112">
    <property type="component" value="Unassembled WGS sequence"/>
</dbReference>
<name>A0A562PGG8_9BURK</name>
<evidence type="ECO:0000313" key="4">
    <source>
        <dbReference type="EMBL" id="TWI43544.1"/>
    </source>
</evidence>
<dbReference type="Pfam" id="PF08327">
    <property type="entry name" value="AHSA1"/>
    <property type="match status" value="1"/>
</dbReference>
<proteinExistence type="inferred from homology"/>
<dbReference type="InterPro" id="IPR013538">
    <property type="entry name" value="ASHA1/2-like_C"/>
</dbReference>
<comment type="similarity">
    <text evidence="1">Belongs to the AHA1 family.</text>
</comment>
<reference evidence="4 5" key="1">
    <citation type="journal article" date="2015" name="Stand. Genomic Sci.">
        <title>Genomic Encyclopedia of Bacterial and Archaeal Type Strains, Phase III: the genomes of soil and plant-associated and newly described type strains.</title>
        <authorList>
            <person name="Whitman W.B."/>
            <person name="Woyke T."/>
            <person name="Klenk H.P."/>
            <person name="Zhou Y."/>
            <person name="Lilburn T.G."/>
            <person name="Beck B.J."/>
            <person name="De Vos P."/>
            <person name="Vandamme P."/>
            <person name="Eisen J.A."/>
            <person name="Garrity G."/>
            <person name="Hugenholtz P."/>
            <person name="Kyrpides N.C."/>
        </authorList>
    </citation>
    <scope>NUCLEOTIDE SEQUENCE [LARGE SCALE GENOMIC DNA]</scope>
    <source>
        <strain evidence="4 5">CGMCC 1.10685</strain>
    </source>
</reference>
<dbReference type="RefSeq" id="WP_145880608.1">
    <property type="nucleotide sequence ID" value="NZ_CP046904.1"/>
</dbReference>
<dbReference type="CDD" id="cd08894">
    <property type="entry name" value="SRPBCC_CalC_Aha1-like_1"/>
    <property type="match status" value="1"/>
</dbReference>
<evidence type="ECO:0000259" key="2">
    <source>
        <dbReference type="Pfam" id="PF08327"/>
    </source>
</evidence>
<dbReference type="EMBL" id="CP046904">
    <property type="protein sequence ID" value="QGZ40354.1"/>
    <property type="molecule type" value="Genomic_DNA"/>
</dbReference>
<dbReference type="Gene3D" id="3.30.530.20">
    <property type="match status" value="1"/>
</dbReference>
<dbReference type="OrthoDB" id="9805228at2"/>
<organism evidence="4 5">
    <name type="scientific">Pseudoduganella flava</name>
    <dbReference type="NCBI Taxonomy" id="871742"/>
    <lineage>
        <taxon>Bacteria</taxon>
        <taxon>Pseudomonadati</taxon>
        <taxon>Pseudomonadota</taxon>
        <taxon>Betaproteobacteria</taxon>
        <taxon>Burkholderiales</taxon>
        <taxon>Oxalobacteraceae</taxon>
        <taxon>Telluria group</taxon>
        <taxon>Pseudoduganella</taxon>
    </lineage>
</organism>
<dbReference type="SUPFAM" id="SSF55961">
    <property type="entry name" value="Bet v1-like"/>
    <property type="match status" value="1"/>
</dbReference>
<gene>
    <name evidence="3" type="ORF">GO485_15690</name>
    <name evidence="4" type="ORF">IP92_05109</name>
</gene>
<keyword evidence="6" id="KW-1185">Reference proteome</keyword>
<reference evidence="4" key="2">
    <citation type="submission" date="2019-07" db="EMBL/GenBank/DDBJ databases">
        <authorList>
            <person name="Whitman W."/>
            <person name="Huntemann M."/>
            <person name="Clum A."/>
            <person name="Pillay M."/>
            <person name="Palaniappan K."/>
            <person name="Varghese N."/>
            <person name="Mikhailova N."/>
            <person name="Stamatis D."/>
            <person name="Reddy T."/>
            <person name="Daum C."/>
            <person name="Shapiro N."/>
            <person name="Ivanova N."/>
            <person name="Kyrpides N."/>
            <person name="Woyke T."/>
        </authorList>
    </citation>
    <scope>NUCLEOTIDE SEQUENCE</scope>
    <source>
        <strain evidence="4">CGMCC 1.10685</strain>
    </source>
</reference>
<sequence>MDECDIVTTRVLAAPREQVFRAFSDPARLARWWGPEGFTSTFKAFNFEPGGVWTFVMHGPDGVNYPNESRFVEIVPPARIVFDHVIGTLFRATFVLTEEGDGTRLHWTMHFDDPIACARVARFAGEANEQNLDRLAELLRKEA</sequence>
<dbReference type="EMBL" id="VLKW01000012">
    <property type="protein sequence ID" value="TWI43544.1"/>
    <property type="molecule type" value="Genomic_DNA"/>
</dbReference>
<evidence type="ECO:0000313" key="5">
    <source>
        <dbReference type="Proteomes" id="UP000315112"/>
    </source>
</evidence>
<protein>
    <submittedName>
        <fullName evidence="3">Polyketide cyclase</fullName>
    </submittedName>
    <submittedName>
        <fullName evidence="4">Uncharacterized protein YndB with AHSA1/START domain</fullName>
    </submittedName>
</protein>